<keyword evidence="9 17" id="KW-1278">Translocase</keyword>
<dbReference type="InterPro" id="IPR003917">
    <property type="entry name" value="NADH_UbQ_OxRdtase_chain2"/>
</dbReference>
<dbReference type="InterPro" id="IPR050175">
    <property type="entry name" value="Complex_I_Subunit_2"/>
</dbReference>
<feature type="transmembrane region" description="Helical" evidence="17">
    <location>
        <begin position="134"/>
        <end position="153"/>
    </location>
</feature>
<evidence type="ECO:0000256" key="2">
    <source>
        <dbReference type="ARBA" id="ARBA00007012"/>
    </source>
</evidence>
<feature type="non-terminal residue" evidence="20">
    <location>
        <position position="369"/>
    </location>
</feature>
<dbReference type="EMBL" id="MT360647">
    <property type="protein sequence ID" value="QRW36459.1"/>
    <property type="molecule type" value="Genomic_DNA"/>
</dbReference>
<evidence type="ECO:0000256" key="4">
    <source>
        <dbReference type="ARBA" id="ARBA00021008"/>
    </source>
</evidence>
<feature type="transmembrane region" description="Helical" evidence="17">
    <location>
        <begin position="99"/>
        <end position="122"/>
    </location>
</feature>
<evidence type="ECO:0000256" key="13">
    <source>
        <dbReference type="ARBA" id="ARBA00023075"/>
    </source>
</evidence>
<keyword evidence="6 17" id="KW-0679">Respiratory chain</keyword>
<feature type="transmembrane region" description="Helical" evidence="17">
    <location>
        <begin position="188"/>
        <end position="206"/>
    </location>
</feature>
<dbReference type="EC" id="7.1.1.2" evidence="3 17"/>
<keyword evidence="12 17" id="KW-0520">NAD</keyword>
<evidence type="ECO:0000256" key="10">
    <source>
        <dbReference type="ARBA" id="ARBA00022982"/>
    </source>
</evidence>
<keyword evidence="14 17" id="KW-0496">Mitochondrion</keyword>
<evidence type="ECO:0000256" key="18">
    <source>
        <dbReference type="SAM" id="SignalP"/>
    </source>
</evidence>
<keyword evidence="11 17" id="KW-1133">Transmembrane helix</keyword>
<feature type="signal peptide" evidence="18">
    <location>
        <begin position="1"/>
        <end position="23"/>
    </location>
</feature>
<feature type="transmembrane region" description="Helical" evidence="17">
    <location>
        <begin position="251"/>
        <end position="270"/>
    </location>
</feature>
<evidence type="ECO:0000256" key="5">
    <source>
        <dbReference type="ARBA" id="ARBA00022448"/>
    </source>
</evidence>
<evidence type="ECO:0000256" key="15">
    <source>
        <dbReference type="ARBA" id="ARBA00023136"/>
    </source>
</evidence>
<evidence type="ECO:0000256" key="6">
    <source>
        <dbReference type="ARBA" id="ARBA00022660"/>
    </source>
</evidence>
<comment type="catalytic activity">
    <reaction evidence="16 17">
        <text>a ubiquinone + NADH + 5 H(+)(in) = a ubiquinol + NAD(+) + 4 H(+)(out)</text>
        <dbReference type="Rhea" id="RHEA:29091"/>
        <dbReference type="Rhea" id="RHEA-COMP:9565"/>
        <dbReference type="Rhea" id="RHEA-COMP:9566"/>
        <dbReference type="ChEBI" id="CHEBI:15378"/>
        <dbReference type="ChEBI" id="CHEBI:16389"/>
        <dbReference type="ChEBI" id="CHEBI:17976"/>
        <dbReference type="ChEBI" id="CHEBI:57540"/>
        <dbReference type="ChEBI" id="CHEBI:57945"/>
        <dbReference type="EC" id="7.1.1.2"/>
    </reaction>
</comment>
<geneLocation type="mitochondrion" evidence="20"/>
<keyword evidence="13 17" id="KW-0830">Ubiquinone</keyword>
<keyword evidence="10 17" id="KW-0249">Electron transport</keyword>
<evidence type="ECO:0000256" key="14">
    <source>
        <dbReference type="ARBA" id="ARBA00023128"/>
    </source>
</evidence>
<dbReference type="GO" id="GO:0005743">
    <property type="term" value="C:mitochondrial inner membrane"/>
    <property type="evidence" value="ECO:0007669"/>
    <property type="project" value="UniProtKB-SubCell"/>
</dbReference>
<reference evidence="20" key="1">
    <citation type="journal article" date="2022" name="J. Molluscan Stud.">
        <title>The mitogenome of the sunken wood limpet Notocrater youngi: Insights into mitogenome evolution in Lepetellida (Gastropoda: Vetigastropoda).</title>
        <authorList>
            <person name="Uribe J.E."/>
            <person name="Sei M."/>
            <person name="Harasewych M.G."/>
        </authorList>
    </citation>
    <scope>NUCLEOTIDE SEQUENCE</scope>
</reference>
<comment type="similarity">
    <text evidence="2 17">Belongs to the complex I subunit 2 family.</text>
</comment>
<keyword evidence="18" id="KW-0732">Signal</keyword>
<evidence type="ECO:0000256" key="1">
    <source>
        <dbReference type="ARBA" id="ARBA00004448"/>
    </source>
</evidence>
<comment type="subcellular location">
    <subcellularLocation>
        <location evidence="1 17">Mitochondrion inner membrane</location>
        <topology evidence="1 17">Multi-pass membrane protein</topology>
    </subcellularLocation>
</comment>
<proteinExistence type="inferred from homology"/>
<feature type="domain" description="NADH:quinone oxidoreductase/Mrp antiporter transmembrane" evidence="19">
    <location>
        <begin position="26"/>
        <end position="300"/>
    </location>
</feature>
<feature type="transmembrane region" description="Helical" evidence="17">
    <location>
        <begin position="212"/>
        <end position="231"/>
    </location>
</feature>
<organism evidence="20">
    <name type="scientific">Notocrater youngi</name>
    <dbReference type="NCBI Taxonomy" id="2813390"/>
    <lineage>
        <taxon>Eukaryota</taxon>
        <taxon>Metazoa</taxon>
        <taxon>Spiralia</taxon>
        <taxon>Lophotrochozoa</taxon>
        <taxon>Mollusca</taxon>
        <taxon>Gastropoda</taxon>
        <taxon>Vetigastropoda</taxon>
        <taxon>Lepetellida</taxon>
        <taxon>Lepetelloidea</taxon>
        <taxon>Pseudococculinidae</taxon>
        <taxon>Notocrater</taxon>
    </lineage>
</organism>
<feature type="chain" id="PRO_5032914486" description="NADH-ubiquinone oxidoreductase chain 2" evidence="18">
    <location>
        <begin position="24"/>
        <end position="369"/>
    </location>
</feature>
<comment type="function">
    <text evidence="17">Core subunit of the mitochondrial membrane respiratory chain NADH dehydrogenase (Complex I) which catalyzes electron transfer from NADH through the respiratory chain, using ubiquinone as an electron acceptor. Essential for the catalytic activity and assembly of complex I.</text>
</comment>
<keyword evidence="5" id="KW-0813">Transport</keyword>
<dbReference type="PANTHER" id="PTHR46552:SF1">
    <property type="entry name" value="NADH-UBIQUINONE OXIDOREDUCTASE CHAIN 2"/>
    <property type="match status" value="1"/>
</dbReference>
<evidence type="ECO:0000256" key="12">
    <source>
        <dbReference type="ARBA" id="ARBA00023027"/>
    </source>
</evidence>
<dbReference type="GO" id="GO:0008137">
    <property type="term" value="F:NADH dehydrogenase (ubiquinone) activity"/>
    <property type="evidence" value="ECO:0007669"/>
    <property type="project" value="UniProtKB-EC"/>
</dbReference>
<dbReference type="AlphaFoldDB" id="A0A894K0D1"/>
<protein>
    <recommendedName>
        <fullName evidence="4 17">NADH-ubiquinone oxidoreductase chain 2</fullName>
        <ecNumber evidence="3 17">7.1.1.2</ecNumber>
    </recommendedName>
</protein>
<dbReference type="PANTHER" id="PTHR46552">
    <property type="entry name" value="NADH-UBIQUINONE OXIDOREDUCTASE CHAIN 2"/>
    <property type="match status" value="1"/>
</dbReference>
<name>A0A894K0D1_9VEST</name>
<feature type="transmembrane region" description="Helical" evidence="17">
    <location>
        <begin position="33"/>
        <end position="51"/>
    </location>
</feature>
<evidence type="ECO:0000256" key="3">
    <source>
        <dbReference type="ARBA" id="ARBA00012944"/>
    </source>
</evidence>
<evidence type="ECO:0000256" key="9">
    <source>
        <dbReference type="ARBA" id="ARBA00022967"/>
    </source>
</evidence>
<evidence type="ECO:0000256" key="17">
    <source>
        <dbReference type="RuleBase" id="RU003403"/>
    </source>
</evidence>
<keyword evidence="8 17" id="KW-0999">Mitochondrion inner membrane</keyword>
<dbReference type="GO" id="GO:0006120">
    <property type="term" value="P:mitochondrial electron transport, NADH to ubiquinone"/>
    <property type="evidence" value="ECO:0007669"/>
    <property type="project" value="InterPro"/>
</dbReference>
<evidence type="ECO:0000313" key="20">
    <source>
        <dbReference type="EMBL" id="QRW36459.1"/>
    </source>
</evidence>
<dbReference type="InterPro" id="IPR001750">
    <property type="entry name" value="ND/Mrp_TM"/>
</dbReference>
<dbReference type="Pfam" id="PF00361">
    <property type="entry name" value="Proton_antipo_M"/>
    <property type="match status" value="1"/>
</dbReference>
<accession>A0A894K0D1</accession>
<feature type="transmembrane region" description="Helical" evidence="17">
    <location>
        <begin position="159"/>
        <end position="181"/>
    </location>
</feature>
<keyword evidence="15 17" id="KW-0472">Membrane</keyword>
<sequence length="369" mass="41298">MMFTMMPCSFLFFFITILGTCLSLSSTHWLGIWAGLEINLIGFIPLIMFRGQMTETESGIKYLIIQALASSILMMGSLLCFSTSMTWEIVSLTSYNNNHVLLLLILVSLAMKLGMFPFHFWVPPVMAGLSWPGCAMLATWQKLAPLFLLASFIQSWTTTLTLTTLILMALISSLIGGFGGINQTQLRAILAYSSIAHTGWMAYSALLGDTVIKIYFIIYFMVSISLFLFLWSVENLFMVNNMSVAWTKTKLIQLLILTILLSLGGLPPFLGFIGKWTTIYFSTMTYTPLLIIPLILGSLLSLFYYLSLLFSLTLISSTKMTPSTPMMHPLMSQMPHPTPILITNMFILLLNLVGGVLIMFTLPFTEFMI</sequence>
<evidence type="ECO:0000256" key="7">
    <source>
        <dbReference type="ARBA" id="ARBA00022692"/>
    </source>
</evidence>
<feature type="transmembrane region" description="Helical" evidence="17">
    <location>
        <begin position="290"/>
        <end position="317"/>
    </location>
</feature>
<evidence type="ECO:0000259" key="19">
    <source>
        <dbReference type="Pfam" id="PF00361"/>
    </source>
</evidence>
<evidence type="ECO:0000256" key="11">
    <source>
        <dbReference type="ARBA" id="ARBA00022989"/>
    </source>
</evidence>
<gene>
    <name evidence="20" type="primary">ND2</name>
</gene>
<evidence type="ECO:0000256" key="8">
    <source>
        <dbReference type="ARBA" id="ARBA00022792"/>
    </source>
</evidence>
<evidence type="ECO:0000256" key="16">
    <source>
        <dbReference type="ARBA" id="ARBA00049551"/>
    </source>
</evidence>
<keyword evidence="7 17" id="KW-0812">Transmembrane</keyword>
<dbReference type="PRINTS" id="PR01436">
    <property type="entry name" value="NADHDHGNASE2"/>
</dbReference>
<feature type="transmembrane region" description="Helical" evidence="17">
    <location>
        <begin position="63"/>
        <end position="87"/>
    </location>
</feature>
<feature type="transmembrane region" description="Helical" evidence="17">
    <location>
        <begin position="338"/>
        <end position="362"/>
    </location>
</feature>